<accession>A0A511D4A7</accession>
<dbReference type="GO" id="GO:0004372">
    <property type="term" value="F:glycine hydroxymethyltransferase activity"/>
    <property type="evidence" value="ECO:0007669"/>
    <property type="project" value="TreeGrafter"/>
</dbReference>
<dbReference type="Proteomes" id="UP000321328">
    <property type="component" value="Unassembled WGS sequence"/>
</dbReference>
<evidence type="ECO:0000259" key="5">
    <source>
        <dbReference type="Pfam" id="PF00464"/>
    </source>
</evidence>
<evidence type="ECO:0000313" key="7">
    <source>
        <dbReference type="Proteomes" id="UP000321328"/>
    </source>
</evidence>
<comment type="cofactor">
    <cofactor evidence="1">
        <name>pyridoxal 5'-phosphate</name>
        <dbReference type="ChEBI" id="CHEBI:597326"/>
    </cofactor>
</comment>
<dbReference type="PANTHER" id="PTHR11680">
    <property type="entry name" value="SERINE HYDROXYMETHYLTRANSFERASE"/>
    <property type="match status" value="1"/>
</dbReference>
<dbReference type="STRING" id="1123024.GCA_000423625_01832"/>
<feature type="domain" description="Serine hydroxymethyltransferase-like" evidence="5">
    <location>
        <begin position="2"/>
        <end position="94"/>
    </location>
</feature>
<dbReference type="GO" id="GO:0030170">
    <property type="term" value="F:pyridoxal phosphate binding"/>
    <property type="evidence" value="ECO:0007669"/>
    <property type="project" value="TreeGrafter"/>
</dbReference>
<dbReference type="InterPro" id="IPR049943">
    <property type="entry name" value="Ser_HO-MeTrfase-like"/>
</dbReference>
<dbReference type="EMBL" id="BJVI01000041">
    <property type="protein sequence ID" value="GEL19622.1"/>
    <property type="molecule type" value="Genomic_DNA"/>
</dbReference>
<dbReference type="GO" id="GO:0046653">
    <property type="term" value="P:tetrahydrofolate metabolic process"/>
    <property type="evidence" value="ECO:0007669"/>
    <property type="project" value="TreeGrafter"/>
</dbReference>
<dbReference type="InterPro" id="IPR015421">
    <property type="entry name" value="PyrdxlP-dep_Trfase_major"/>
</dbReference>
<evidence type="ECO:0000256" key="3">
    <source>
        <dbReference type="ARBA" id="ARBA00022898"/>
    </source>
</evidence>
<sequence>MAALLEPGDTILGLDLAHGGRLTHGMRLNFSGRLYDVAAYHVRESDHLVNMDEVARLAREHRPKLIIAGRSAYPRHLDFAAFRRIADEVSAYALRARGERGERCRGAGSSPPPPTGPPGSSRPCCTTTTGSAPAPTMTA</sequence>
<feature type="region of interest" description="Disordered" evidence="4">
    <location>
        <begin position="98"/>
        <end position="139"/>
    </location>
</feature>
<name>A0A511D4A7_9PSEU</name>
<protein>
    <recommendedName>
        <fullName evidence="5">Serine hydroxymethyltransferase-like domain-containing protein</fullName>
    </recommendedName>
</protein>
<dbReference type="PANTHER" id="PTHR11680:SF35">
    <property type="entry name" value="SERINE HYDROXYMETHYLTRANSFERASE 1"/>
    <property type="match status" value="1"/>
</dbReference>
<keyword evidence="3" id="KW-0663">Pyridoxal phosphate</keyword>
<comment type="caution">
    <text evidence="6">The sequence shown here is derived from an EMBL/GenBank/DDBJ whole genome shotgun (WGS) entry which is preliminary data.</text>
</comment>
<dbReference type="GO" id="GO:0019264">
    <property type="term" value="P:glycine biosynthetic process from serine"/>
    <property type="evidence" value="ECO:0007669"/>
    <property type="project" value="TreeGrafter"/>
</dbReference>
<evidence type="ECO:0000256" key="1">
    <source>
        <dbReference type="ARBA" id="ARBA00001933"/>
    </source>
</evidence>
<evidence type="ECO:0000256" key="4">
    <source>
        <dbReference type="SAM" id="MobiDB-lite"/>
    </source>
</evidence>
<dbReference type="Gene3D" id="3.40.640.10">
    <property type="entry name" value="Type I PLP-dependent aspartate aminotransferase-like (Major domain)"/>
    <property type="match status" value="1"/>
</dbReference>
<evidence type="ECO:0000256" key="2">
    <source>
        <dbReference type="ARBA" id="ARBA00006376"/>
    </source>
</evidence>
<dbReference type="InterPro" id="IPR039429">
    <property type="entry name" value="SHMT-like_dom"/>
</dbReference>
<reference evidence="6 7" key="1">
    <citation type="submission" date="2019-07" db="EMBL/GenBank/DDBJ databases">
        <title>Whole genome shotgun sequence of Pseudonocardia asaccharolytica NBRC 16224.</title>
        <authorList>
            <person name="Hosoyama A."/>
            <person name="Uohara A."/>
            <person name="Ohji S."/>
            <person name="Ichikawa N."/>
        </authorList>
    </citation>
    <scope>NUCLEOTIDE SEQUENCE [LARGE SCALE GENOMIC DNA]</scope>
    <source>
        <strain evidence="6 7">NBRC 16224</strain>
    </source>
</reference>
<proteinExistence type="inferred from homology"/>
<dbReference type="GO" id="GO:0005829">
    <property type="term" value="C:cytosol"/>
    <property type="evidence" value="ECO:0007669"/>
    <property type="project" value="TreeGrafter"/>
</dbReference>
<comment type="similarity">
    <text evidence="2">Belongs to the SHMT family.</text>
</comment>
<evidence type="ECO:0000313" key="6">
    <source>
        <dbReference type="EMBL" id="GEL19622.1"/>
    </source>
</evidence>
<feature type="compositionally biased region" description="Polar residues" evidence="4">
    <location>
        <begin position="124"/>
        <end position="139"/>
    </location>
</feature>
<dbReference type="Pfam" id="PF00464">
    <property type="entry name" value="SHMT"/>
    <property type="match status" value="1"/>
</dbReference>
<keyword evidence="7" id="KW-1185">Reference proteome</keyword>
<gene>
    <name evidence="6" type="ORF">PA7_34590</name>
</gene>
<dbReference type="SUPFAM" id="SSF53383">
    <property type="entry name" value="PLP-dependent transferases"/>
    <property type="match status" value="1"/>
</dbReference>
<dbReference type="AlphaFoldDB" id="A0A511D4A7"/>
<organism evidence="6 7">
    <name type="scientific">Pseudonocardia asaccharolytica DSM 44247 = NBRC 16224</name>
    <dbReference type="NCBI Taxonomy" id="1123024"/>
    <lineage>
        <taxon>Bacteria</taxon>
        <taxon>Bacillati</taxon>
        <taxon>Actinomycetota</taxon>
        <taxon>Actinomycetes</taxon>
        <taxon>Pseudonocardiales</taxon>
        <taxon>Pseudonocardiaceae</taxon>
        <taxon>Pseudonocardia</taxon>
    </lineage>
</organism>
<dbReference type="InterPro" id="IPR015424">
    <property type="entry name" value="PyrdxlP-dep_Trfase"/>
</dbReference>